<evidence type="ECO:0000313" key="3">
    <source>
        <dbReference type="Proteomes" id="UP000306509"/>
    </source>
</evidence>
<sequence>MKIVDFTHAHIPEATALALASYEEERRHVPALPPIENVPDLTPFANNGFGVAAFEGDKMLGFLCSYPPFDKAFGSTDVRGIFSPMGANGAVKQNRAKIYAAMYQANGAKWVNAEAVAHAVCLYAHDEELQRQFYLYGFGLRCMDAIRPMEVIPCASCEEYKFSELAPNEYPSIYPLDYQLNRHFCKSPFFMNRKPDTIESFAKLCQNESARYFVAKQNKLLCAFVKISDLGEAFAASGGDYRHIQGAYCLPEHRGKGAYQNLLNFTIATLKSEGYTRFGVDFESLNPTAYGFWTKYFTPYTHSVVRRIDENILKIE</sequence>
<dbReference type="CDD" id="cd04301">
    <property type="entry name" value="NAT_SF"/>
    <property type="match status" value="1"/>
</dbReference>
<keyword evidence="2" id="KW-0808">Transferase</keyword>
<dbReference type="Proteomes" id="UP000306509">
    <property type="component" value="Unassembled WGS sequence"/>
</dbReference>
<gene>
    <name evidence="2" type="ORF">DSM106044_00413</name>
</gene>
<dbReference type="AlphaFoldDB" id="A0A4V6HSE9"/>
<dbReference type="InterPro" id="IPR000182">
    <property type="entry name" value="GNAT_dom"/>
</dbReference>
<proteinExistence type="predicted"/>
<comment type="caution">
    <text evidence="2">The sequence shown here is derived from an EMBL/GenBank/DDBJ whole genome shotgun (WGS) entry which is preliminary data.</text>
</comment>
<accession>A0A4V6HSE9</accession>
<reference evidence="2 3" key="1">
    <citation type="journal article" date="2019" name="Anaerobe">
        <title>Detection of Robinsoniella peoriensis in multiple bone samples of a trauma patient.</title>
        <authorList>
            <person name="Schrottner P."/>
            <person name="Hartwich K."/>
            <person name="Bunk B."/>
            <person name="Schober I."/>
            <person name="Helbig S."/>
            <person name="Rudolph W.W."/>
            <person name="Gunzer F."/>
        </authorList>
    </citation>
    <scope>NUCLEOTIDE SEQUENCE [LARGE SCALE GENOMIC DNA]</scope>
    <source>
        <strain evidence="2 3">DSM 106044</strain>
    </source>
</reference>
<name>A0A4V6HSE9_9FIRM</name>
<keyword evidence="3" id="KW-1185">Reference proteome</keyword>
<dbReference type="PROSITE" id="PS51186">
    <property type="entry name" value="GNAT"/>
    <property type="match status" value="1"/>
</dbReference>
<dbReference type="GO" id="GO:0016747">
    <property type="term" value="F:acyltransferase activity, transferring groups other than amino-acyl groups"/>
    <property type="evidence" value="ECO:0007669"/>
    <property type="project" value="InterPro"/>
</dbReference>
<feature type="domain" description="N-acetyltransferase" evidence="1">
    <location>
        <begin position="160"/>
        <end position="316"/>
    </location>
</feature>
<dbReference type="Pfam" id="PF00583">
    <property type="entry name" value="Acetyltransf_1"/>
    <property type="match status" value="1"/>
</dbReference>
<evidence type="ECO:0000259" key="1">
    <source>
        <dbReference type="PROSITE" id="PS51186"/>
    </source>
</evidence>
<dbReference type="SUPFAM" id="SSF55729">
    <property type="entry name" value="Acyl-CoA N-acyltransferases (Nat)"/>
    <property type="match status" value="1"/>
</dbReference>
<protein>
    <submittedName>
        <fullName evidence="2">Acetyltransferase (GNAT) family protein</fullName>
    </submittedName>
</protein>
<organism evidence="2 3">
    <name type="scientific">Robinsoniella peoriensis</name>
    <dbReference type="NCBI Taxonomy" id="180332"/>
    <lineage>
        <taxon>Bacteria</taxon>
        <taxon>Bacillati</taxon>
        <taxon>Bacillota</taxon>
        <taxon>Clostridia</taxon>
        <taxon>Lachnospirales</taxon>
        <taxon>Lachnospiraceae</taxon>
        <taxon>Robinsoniella</taxon>
    </lineage>
</organism>
<dbReference type="RefSeq" id="WP_138001671.1">
    <property type="nucleotide sequence ID" value="NZ_QGQD01000007.1"/>
</dbReference>
<dbReference type="Gene3D" id="3.40.630.30">
    <property type="match status" value="1"/>
</dbReference>
<evidence type="ECO:0000313" key="2">
    <source>
        <dbReference type="EMBL" id="TLD02678.1"/>
    </source>
</evidence>
<dbReference type="InterPro" id="IPR016181">
    <property type="entry name" value="Acyl_CoA_acyltransferase"/>
</dbReference>
<dbReference type="EMBL" id="QGQD01000007">
    <property type="protein sequence ID" value="TLD02678.1"/>
    <property type="molecule type" value="Genomic_DNA"/>
</dbReference>